<gene>
    <name evidence="11" type="primary">sppA_2</name>
    <name evidence="11" type="ORF">BSF38_02864</name>
</gene>
<evidence type="ECO:0000256" key="7">
    <source>
        <dbReference type="PIRSR" id="PIRSR001217-1"/>
    </source>
</evidence>
<dbReference type="Pfam" id="PF01343">
    <property type="entry name" value="Peptidase_S49"/>
    <property type="match status" value="2"/>
</dbReference>
<dbReference type="RefSeq" id="WP_168189373.1">
    <property type="nucleotide sequence ID" value="NZ_CP019082.1"/>
</dbReference>
<dbReference type="PIRSF" id="PIRSF001217">
    <property type="entry name" value="Protease_4_SppA"/>
    <property type="match status" value="1"/>
</dbReference>
<keyword evidence="12" id="KW-1185">Reference proteome</keyword>
<evidence type="ECO:0000313" key="11">
    <source>
        <dbReference type="EMBL" id="APW61350.1"/>
    </source>
</evidence>
<dbReference type="InterPro" id="IPR047272">
    <property type="entry name" value="S49_SppA_C"/>
</dbReference>
<name>A0A1U7CQY0_9BACT</name>
<evidence type="ECO:0000256" key="6">
    <source>
        <dbReference type="ARBA" id="ARBA00023136"/>
    </source>
</evidence>
<dbReference type="Proteomes" id="UP000186309">
    <property type="component" value="Chromosome"/>
</dbReference>
<dbReference type="InterPro" id="IPR002142">
    <property type="entry name" value="Peptidase_S49"/>
</dbReference>
<keyword evidence="3 11" id="KW-0645">Protease</keyword>
<comment type="subcellular location">
    <subcellularLocation>
        <location evidence="1">Membrane</location>
    </subcellularLocation>
</comment>
<feature type="active site" description="Nucleophile" evidence="7">
    <location>
        <position position="415"/>
    </location>
</feature>
<dbReference type="KEGG" id="pbor:BSF38_02864"/>
<sequence>MSSARKWMKLAVVMSAVGLAAPFLSGAARAQDKPHDEAAKAKGAEVKKDEKKVEPPKARIAVFRLAAAVKETPTEEIFNFGGETGTPLWTLVERLDKAAADPAVKAVVVLLDGATIGAAQVGELRQAFDRVKAAGKELIGHTDTISSLGQYTLLSGAGRVSAVPTADVWATGLYGETPYLRGLLEKLGVKPDFLTCGDYKSAAEIFMREGPSKEAEAMQNWLLDSLYDTQVARIAASRKVSPELVKAWIDSGPHSAEKAKELGMLDAVEHRQDLEARLKKSYGDDVVFDRKYGKKAEPRLDASSPFGILKFWGELLGASKPVDKKKAAIGVVYVDGPIVLNASSSAELFQEQSAASTEIRKALNEAAADDAIKAVVLRVDSPGGSALASEIILDATRRVKAKKPFTVSMGNVAGSGGYYVACGADTVFADDATITGSIGVVGGKLATGGMYDKIGVKFKASRRGQNAGMLSSGDVFTQAERIKMQSWMDEIYGVFKGHVTAIRGGKLKKPIDDLAGGRVYTGKQALALGLVDRLGTLHDAVKFAADAAKITEYDVRVVPRPKSALERLLDQSAGDDDRKGLDVAAAARPFLISQALPLVQALDPAHAAVVIDALGRLELVRREGVVLMAPELGLGR</sequence>
<dbReference type="NCBIfam" id="TIGR00706">
    <property type="entry name" value="SppA_dom"/>
    <property type="match status" value="1"/>
</dbReference>
<dbReference type="Gene3D" id="3.90.226.10">
    <property type="entry name" value="2-enoyl-CoA Hydratase, Chain A, domain 1"/>
    <property type="match status" value="3"/>
</dbReference>
<dbReference type="PRINTS" id="PR00127">
    <property type="entry name" value="CLPPROTEASEP"/>
</dbReference>
<feature type="signal peptide" evidence="9">
    <location>
        <begin position="1"/>
        <end position="30"/>
    </location>
</feature>
<evidence type="ECO:0000256" key="8">
    <source>
        <dbReference type="SAM" id="MobiDB-lite"/>
    </source>
</evidence>
<feature type="chain" id="PRO_5010588771" evidence="9">
    <location>
        <begin position="31"/>
        <end position="636"/>
    </location>
</feature>
<dbReference type="AlphaFoldDB" id="A0A1U7CQY0"/>
<keyword evidence="9" id="KW-0732">Signal</keyword>
<dbReference type="CDD" id="cd07018">
    <property type="entry name" value="S49_SppA_67K_type"/>
    <property type="match status" value="1"/>
</dbReference>
<reference evidence="12" key="1">
    <citation type="submission" date="2016-12" db="EMBL/GenBank/DDBJ databases">
        <title>Comparative genomics of four Isosphaeraceae planctomycetes: a common pool of plasmids and glycoside hydrolase genes.</title>
        <authorList>
            <person name="Ivanova A."/>
        </authorList>
    </citation>
    <scope>NUCLEOTIDE SEQUENCE [LARGE SCALE GENOMIC DNA]</scope>
    <source>
        <strain evidence="12">PX4</strain>
    </source>
</reference>
<feature type="region of interest" description="Disordered" evidence="8">
    <location>
        <begin position="30"/>
        <end position="51"/>
    </location>
</feature>
<dbReference type="CDD" id="cd07023">
    <property type="entry name" value="S49_Sppa_N_C"/>
    <property type="match status" value="1"/>
</dbReference>
<evidence type="ECO:0000256" key="4">
    <source>
        <dbReference type="ARBA" id="ARBA00022801"/>
    </source>
</evidence>
<dbReference type="InterPro" id="IPR047217">
    <property type="entry name" value="S49_SppA_67K_type_N"/>
</dbReference>
<organism evidence="11 12">
    <name type="scientific">Paludisphaera borealis</name>
    <dbReference type="NCBI Taxonomy" id="1387353"/>
    <lineage>
        <taxon>Bacteria</taxon>
        <taxon>Pseudomonadati</taxon>
        <taxon>Planctomycetota</taxon>
        <taxon>Planctomycetia</taxon>
        <taxon>Isosphaerales</taxon>
        <taxon>Isosphaeraceae</taxon>
        <taxon>Paludisphaera</taxon>
    </lineage>
</organism>
<evidence type="ECO:0000256" key="3">
    <source>
        <dbReference type="ARBA" id="ARBA00022670"/>
    </source>
</evidence>
<accession>A0A1U7CQY0</accession>
<dbReference type="PANTHER" id="PTHR33209">
    <property type="entry name" value="PROTEASE 4"/>
    <property type="match status" value="1"/>
</dbReference>
<evidence type="ECO:0000256" key="2">
    <source>
        <dbReference type="ARBA" id="ARBA00008683"/>
    </source>
</evidence>
<dbReference type="InterPro" id="IPR029045">
    <property type="entry name" value="ClpP/crotonase-like_dom_sf"/>
</dbReference>
<dbReference type="EMBL" id="CP019082">
    <property type="protein sequence ID" value="APW61350.1"/>
    <property type="molecule type" value="Genomic_DNA"/>
</dbReference>
<dbReference type="Gene3D" id="6.20.330.10">
    <property type="match status" value="1"/>
</dbReference>
<feature type="domain" description="Peptidase S49" evidence="10">
    <location>
        <begin position="398"/>
        <end position="550"/>
    </location>
</feature>
<protein>
    <submittedName>
        <fullName evidence="11">Protease 4</fullName>
        <ecNumber evidence="11">3.4.21.-</ecNumber>
    </submittedName>
</protein>
<dbReference type="InterPro" id="IPR001907">
    <property type="entry name" value="ClpP"/>
</dbReference>
<dbReference type="GO" id="GO:0004176">
    <property type="term" value="F:ATP-dependent peptidase activity"/>
    <property type="evidence" value="ECO:0007669"/>
    <property type="project" value="InterPro"/>
</dbReference>
<evidence type="ECO:0000256" key="9">
    <source>
        <dbReference type="SAM" id="SignalP"/>
    </source>
</evidence>
<feature type="domain" description="Peptidase S49" evidence="10">
    <location>
        <begin position="132"/>
        <end position="280"/>
    </location>
</feature>
<dbReference type="SUPFAM" id="SSF52096">
    <property type="entry name" value="ClpP/crotonase"/>
    <property type="match status" value="2"/>
</dbReference>
<keyword evidence="4 11" id="KW-0378">Hydrolase</keyword>
<dbReference type="GO" id="GO:0006465">
    <property type="term" value="P:signal peptide processing"/>
    <property type="evidence" value="ECO:0007669"/>
    <property type="project" value="InterPro"/>
</dbReference>
<dbReference type="EC" id="3.4.21.-" evidence="11"/>
<dbReference type="GO" id="GO:0004252">
    <property type="term" value="F:serine-type endopeptidase activity"/>
    <property type="evidence" value="ECO:0007669"/>
    <property type="project" value="InterPro"/>
</dbReference>
<evidence type="ECO:0000259" key="10">
    <source>
        <dbReference type="Pfam" id="PF01343"/>
    </source>
</evidence>
<dbReference type="GO" id="GO:0016020">
    <property type="term" value="C:membrane"/>
    <property type="evidence" value="ECO:0007669"/>
    <property type="project" value="UniProtKB-SubCell"/>
</dbReference>
<evidence type="ECO:0000313" key="12">
    <source>
        <dbReference type="Proteomes" id="UP000186309"/>
    </source>
</evidence>
<dbReference type="InterPro" id="IPR004634">
    <property type="entry name" value="Pept_S49_pIV"/>
</dbReference>
<evidence type="ECO:0000256" key="5">
    <source>
        <dbReference type="ARBA" id="ARBA00022825"/>
    </source>
</evidence>
<proteinExistence type="inferred from homology"/>
<keyword evidence="6" id="KW-0472">Membrane</keyword>
<feature type="active site" description="Proton donor/acceptor" evidence="7">
    <location>
        <position position="200"/>
    </location>
</feature>
<keyword evidence="5" id="KW-0720">Serine protease</keyword>
<dbReference type="PANTHER" id="PTHR33209:SF1">
    <property type="entry name" value="PEPTIDASE S49 DOMAIN-CONTAINING PROTEIN"/>
    <property type="match status" value="1"/>
</dbReference>
<comment type="similarity">
    <text evidence="2">Belongs to the peptidase S49 family.</text>
</comment>
<dbReference type="InterPro" id="IPR004635">
    <property type="entry name" value="Pept_S49_SppA"/>
</dbReference>
<evidence type="ECO:0000256" key="1">
    <source>
        <dbReference type="ARBA" id="ARBA00004370"/>
    </source>
</evidence>